<dbReference type="PANTHER" id="PTHR11538">
    <property type="entry name" value="PHENYLALANYL-TRNA SYNTHETASE"/>
    <property type="match status" value="1"/>
</dbReference>
<accession>A0A1X2H562</accession>
<dbReference type="PROSITE" id="PS51447">
    <property type="entry name" value="FDX_ACB"/>
    <property type="match status" value="1"/>
</dbReference>
<dbReference type="SUPFAM" id="SSF54991">
    <property type="entry name" value="Anticodon-binding domain of PheRS"/>
    <property type="match status" value="1"/>
</dbReference>
<dbReference type="Gene3D" id="3.30.930.10">
    <property type="entry name" value="Bira Bifunctional Protein, Domain 2"/>
    <property type="match status" value="1"/>
</dbReference>
<sequence>MLLLRTVRAVHRPLPMPCRLSVVSRFYSSPANAYEITETETRVNGQSIPRDAQTNVSPTVLSRMNRNLHLQPQHPISIIRQLIESHFTGFKTFNDLSPIVSTRQNFDDLLIPLDHPSRSRSDNYYFNESTLLRAHTSAHQHDGMRSGHERFLITGDVYRRDEIDASHYPVFHQMEGFAYFDQATVAKQVKEEMTHKDAPNVRVVDDTTFSDENPVQQCHTQDMVEPVAAHLKHSLNAMLRKLFADEPDLEVRWIQAYFPFTSPSYEVEIKYKGEWLEVLGCGVVRQELLNQAGLHDKIGWAFGLGLERLAMVLFGIPDIRLFWSQDERFLSQFTPGHIQKFKAFSKYPPCIKDISFWLPENKWQENNFCEVVRDVAGDIVENVKLIDDFVHPKTQKRSLCYRILYRSMDRNVTHEEINAIQDRVRDVVEKEFAVTLR</sequence>
<feature type="domain" description="Aminoacyl-transfer RNA synthetases class-II family profile" evidence="15">
    <location>
        <begin position="79"/>
        <end position="335"/>
    </location>
</feature>
<evidence type="ECO:0000256" key="11">
    <source>
        <dbReference type="ARBA" id="ARBA00031194"/>
    </source>
</evidence>
<evidence type="ECO:0000256" key="1">
    <source>
        <dbReference type="ARBA" id="ARBA00004305"/>
    </source>
</evidence>
<dbReference type="FunFam" id="3.30.70.380:FF:000002">
    <property type="entry name" value="phenylalanine--tRNA ligase, mitochondrial"/>
    <property type="match status" value="1"/>
</dbReference>
<keyword evidence="10" id="KW-0030">Aminoacyl-tRNA synthetase</keyword>
<dbReference type="FunCoup" id="A0A1X2H562">
    <property type="interactions" value="512"/>
</dbReference>
<comment type="caution">
    <text evidence="17">The sequence shown here is derived from an EMBL/GenBank/DDBJ whole genome shotgun (WGS) entry which is preliminary data.</text>
</comment>
<evidence type="ECO:0000256" key="12">
    <source>
        <dbReference type="ARBA" id="ARBA00049255"/>
    </source>
</evidence>
<evidence type="ECO:0000256" key="13">
    <source>
        <dbReference type="ARBA" id="ARBA00057761"/>
    </source>
</evidence>
<evidence type="ECO:0000256" key="9">
    <source>
        <dbReference type="ARBA" id="ARBA00023128"/>
    </source>
</evidence>
<dbReference type="EMBL" id="MCGN01000009">
    <property type="protein sequence ID" value="ORY93525.1"/>
    <property type="molecule type" value="Genomic_DNA"/>
</dbReference>
<evidence type="ECO:0000256" key="8">
    <source>
        <dbReference type="ARBA" id="ARBA00022946"/>
    </source>
</evidence>
<reference evidence="17 18" key="1">
    <citation type="submission" date="2016-07" db="EMBL/GenBank/DDBJ databases">
        <title>Pervasive Adenine N6-methylation of Active Genes in Fungi.</title>
        <authorList>
            <consortium name="DOE Joint Genome Institute"/>
            <person name="Mondo S.J."/>
            <person name="Dannebaum R.O."/>
            <person name="Kuo R.C."/>
            <person name="Labutti K."/>
            <person name="Haridas S."/>
            <person name="Kuo A."/>
            <person name="Salamov A."/>
            <person name="Ahrendt S.R."/>
            <person name="Lipzen A."/>
            <person name="Sullivan W."/>
            <person name="Andreopoulos W.B."/>
            <person name="Clum A."/>
            <person name="Lindquist E."/>
            <person name="Daum C."/>
            <person name="Ramamoorthy G.K."/>
            <person name="Gryganskyi A."/>
            <person name="Culley D."/>
            <person name="Magnuson J.K."/>
            <person name="James T.Y."/>
            <person name="O'Malley M.A."/>
            <person name="Stajich J.E."/>
            <person name="Spatafora J.W."/>
            <person name="Visel A."/>
            <person name="Grigoriev I.V."/>
        </authorList>
    </citation>
    <scope>NUCLEOTIDE SEQUENCE [LARGE SCALE GENOMIC DNA]</scope>
    <source>
        <strain evidence="17 18">NRRL 2496</strain>
    </source>
</reference>
<dbReference type="InterPro" id="IPR006195">
    <property type="entry name" value="aa-tRNA-synth_II"/>
</dbReference>
<comment type="subcellular location">
    <subcellularLocation>
        <location evidence="1">Mitochondrion matrix</location>
    </subcellularLocation>
</comment>
<feature type="domain" description="FDX-ACB" evidence="16">
    <location>
        <begin position="345"/>
        <end position="437"/>
    </location>
</feature>
<dbReference type="Pfam" id="PF01409">
    <property type="entry name" value="tRNA-synt_2d"/>
    <property type="match status" value="2"/>
</dbReference>
<dbReference type="OMA" id="PISHYPQ"/>
<dbReference type="PANTHER" id="PTHR11538:SF41">
    <property type="entry name" value="PHENYLALANINE--TRNA LIGASE, MITOCHONDRIAL"/>
    <property type="match status" value="1"/>
</dbReference>
<dbReference type="Pfam" id="PF03147">
    <property type="entry name" value="FDX-ACB"/>
    <property type="match status" value="1"/>
</dbReference>
<dbReference type="SUPFAM" id="SSF55681">
    <property type="entry name" value="Class II aaRS and biotin synthetases"/>
    <property type="match status" value="1"/>
</dbReference>
<dbReference type="Gene3D" id="3.30.70.380">
    <property type="entry name" value="Ferrodoxin-fold anticodon-binding domain"/>
    <property type="match status" value="1"/>
</dbReference>
<dbReference type="NCBIfam" id="TIGR00469">
    <property type="entry name" value="pheS_mito"/>
    <property type="match status" value="1"/>
</dbReference>
<evidence type="ECO:0000256" key="7">
    <source>
        <dbReference type="ARBA" id="ARBA00022917"/>
    </source>
</evidence>
<dbReference type="CDD" id="cd00496">
    <property type="entry name" value="PheRS_alpha_core"/>
    <property type="match status" value="1"/>
</dbReference>
<keyword evidence="4" id="KW-0436">Ligase</keyword>
<evidence type="ECO:0000313" key="17">
    <source>
        <dbReference type="EMBL" id="ORY93525.1"/>
    </source>
</evidence>
<dbReference type="GO" id="GO:0000049">
    <property type="term" value="F:tRNA binding"/>
    <property type="evidence" value="ECO:0007669"/>
    <property type="project" value="InterPro"/>
</dbReference>
<keyword evidence="6" id="KW-0067">ATP-binding</keyword>
<comment type="catalytic activity">
    <reaction evidence="12">
        <text>tRNA(Phe) + L-phenylalanine + ATP = L-phenylalanyl-tRNA(Phe) + AMP + diphosphate + H(+)</text>
        <dbReference type="Rhea" id="RHEA:19413"/>
        <dbReference type="Rhea" id="RHEA-COMP:9668"/>
        <dbReference type="Rhea" id="RHEA-COMP:9699"/>
        <dbReference type="ChEBI" id="CHEBI:15378"/>
        <dbReference type="ChEBI" id="CHEBI:30616"/>
        <dbReference type="ChEBI" id="CHEBI:33019"/>
        <dbReference type="ChEBI" id="CHEBI:58095"/>
        <dbReference type="ChEBI" id="CHEBI:78442"/>
        <dbReference type="ChEBI" id="CHEBI:78531"/>
        <dbReference type="ChEBI" id="CHEBI:456215"/>
        <dbReference type="EC" id="6.1.1.20"/>
    </reaction>
</comment>
<evidence type="ECO:0000256" key="14">
    <source>
        <dbReference type="ARBA" id="ARBA00073229"/>
    </source>
</evidence>
<dbReference type="InterPro" id="IPR036690">
    <property type="entry name" value="Fdx_antiC-bd_sf"/>
</dbReference>
<keyword evidence="18" id="KW-1185">Reference proteome</keyword>
<evidence type="ECO:0000256" key="3">
    <source>
        <dbReference type="ARBA" id="ARBA00012814"/>
    </source>
</evidence>
<dbReference type="AlphaFoldDB" id="A0A1X2H562"/>
<evidence type="ECO:0000256" key="4">
    <source>
        <dbReference type="ARBA" id="ARBA00022598"/>
    </source>
</evidence>
<dbReference type="OrthoDB" id="4457at2759"/>
<keyword evidence="9" id="KW-0496">Mitochondrion</keyword>
<evidence type="ECO:0000259" key="15">
    <source>
        <dbReference type="PROSITE" id="PS50862"/>
    </source>
</evidence>
<dbReference type="InterPro" id="IPR002319">
    <property type="entry name" value="Phenylalanyl-tRNA_Synthase"/>
</dbReference>
<dbReference type="InterPro" id="IPR045864">
    <property type="entry name" value="aa-tRNA-synth_II/BPL/LPL"/>
</dbReference>
<dbReference type="GO" id="GO:0005524">
    <property type="term" value="F:ATP binding"/>
    <property type="evidence" value="ECO:0007669"/>
    <property type="project" value="UniProtKB-KW"/>
</dbReference>
<dbReference type="InParanoid" id="A0A1X2H562"/>
<dbReference type="GO" id="GO:0070156">
    <property type="term" value="P:mitochondrial phenylalanyl-tRNA aminoacylation"/>
    <property type="evidence" value="ECO:0007669"/>
    <property type="project" value="EnsemblFungi"/>
</dbReference>
<dbReference type="SMART" id="SM00896">
    <property type="entry name" value="FDX-ACB"/>
    <property type="match status" value="1"/>
</dbReference>
<dbReference type="PROSITE" id="PS50862">
    <property type="entry name" value="AA_TRNA_LIGASE_II"/>
    <property type="match status" value="1"/>
</dbReference>
<evidence type="ECO:0000256" key="6">
    <source>
        <dbReference type="ARBA" id="ARBA00022840"/>
    </source>
</evidence>
<dbReference type="Proteomes" id="UP000242180">
    <property type="component" value="Unassembled WGS sequence"/>
</dbReference>
<dbReference type="EC" id="6.1.1.20" evidence="3"/>
<dbReference type="InterPro" id="IPR005121">
    <property type="entry name" value="Fdx_antiC-bd"/>
</dbReference>
<comment type="function">
    <text evidence="13">Is responsible for the charging of tRNA(Phe) with phenylalanine in mitochondrial translation.</text>
</comment>
<evidence type="ECO:0000256" key="5">
    <source>
        <dbReference type="ARBA" id="ARBA00022741"/>
    </source>
</evidence>
<name>A0A1X2H562_SYNRA</name>
<keyword evidence="8" id="KW-0809">Transit peptide</keyword>
<dbReference type="FunFam" id="3.30.930.10:FF:000053">
    <property type="entry name" value="Phenylalanyl-tRNA synthetase mitochondrial"/>
    <property type="match status" value="1"/>
</dbReference>
<evidence type="ECO:0000256" key="2">
    <source>
        <dbReference type="ARBA" id="ARBA00008226"/>
    </source>
</evidence>
<dbReference type="InterPro" id="IPR004530">
    <property type="entry name" value="Phe-tRNA-synth_IIc_mito"/>
</dbReference>
<protein>
    <recommendedName>
        <fullName evidence="14">Phenylalanine--tRNA ligase, mitochondrial</fullName>
        <ecNumber evidence="3">6.1.1.20</ecNumber>
    </recommendedName>
    <alternativeName>
        <fullName evidence="11">Phenylalanyl-tRNA synthetase</fullName>
    </alternativeName>
</protein>
<dbReference type="STRING" id="13706.A0A1X2H562"/>
<dbReference type="GO" id="GO:0004826">
    <property type="term" value="F:phenylalanine-tRNA ligase activity"/>
    <property type="evidence" value="ECO:0007669"/>
    <property type="project" value="UniProtKB-EC"/>
</dbReference>
<keyword evidence="5" id="KW-0547">Nucleotide-binding</keyword>
<proteinExistence type="inferred from homology"/>
<organism evidence="17 18">
    <name type="scientific">Syncephalastrum racemosum</name>
    <name type="common">Filamentous fungus</name>
    <dbReference type="NCBI Taxonomy" id="13706"/>
    <lineage>
        <taxon>Eukaryota</taxon>
        <taxon>Fungi</taxon>
        <taxon>Fungi incertae sedis</taxon>
        <taxon>Mucoromycota</taxon>
        <taxon>Mucoromycotina</taxon>
        <taxon>Mucoromycetes</taxon>
        <taxon>Mucorales</taxon>
        <taxon>Syncephalastraceae</taxon>
        <taxon>Syncephalastrum</taxon>
    </lineage>
</organism>
<evidence type="ECO:0000256" key="10">
    <source>
        <dbReference type="ARBA" id="ARBA00023146"/>
    </source>
</evidence>
<comment type="similarity">
    <text evidence="2">Belongs to the class-II aminoacyl-tRNA synthetase family.</text>
</comment>
<keyword evidence="7" id="KW-0648">Protein biosynthesis</keyword>
<evidence type="ECO:0000259" key="16">
    <source>
        <dbReference type="PROSITE" id="PS51447"/>
    </source>
</evidence>
<dbReference type="GO" id="GO:0005759">
    <property type="term" value="C:mitochondrial matrix"/>
    <property type="evidence" value="ECO:0007669"/>
    <property type="project" value="UniProtKB-SubCell"/>
</dbReference>
<gene>
    <name evidence="17" type="ORF">BCR43DRAFT_497084</name>
</gene>
<evidence type="ECO:0000313" key="18">
    <source>
        <dbReference type="Proteomes" id="UP000242180"/>
    </source>
</evidence>